<evidence type="ECO:0000313" key="6">
    <source>
        <dbReference type="Proteomes" id="UP001321473"/>
    </source>
</evidence>
<dbReference type="PANTHER" id="PTHR18849:SF0">
    <property type="entry name" value="CILIA- AND FLAGELLA-ASSOCIATED PROTEIN 410-RELATED"/>
    <property type="match status" value="1"/>
</dbReference>
<dbReference type="PROSITE" id="PS51450">
    <property type="entry name" value="LRR"/>
    <property type="match status" value="2"/>
</dbReference>
<dbReference type="PANTHER" id="PTHR18849">
    <property type="entry name" value="LEUCINE RICH REPEAT PROTEIN"/>
    <property type="match status" value="1"/>
</dbReference>
<dbReference type="InterPro" id="IPR001611">
    <property type="entry name" value="Leu-rich_rpt"/>
</dbReference>
<accession>A0AAQ4D6K9</accession>
<dbReference type="EMBL" id="JARKHS020034477">
    <property type="protein sequence ID" value="KAK8758099.1"/>
    <property type="molecule type" value="Genomic_DNA"/>
</dbReference>
<keyword evidence="6" id="KW-1185">Reference proteome</keyword>
<dbReference type="FunFam" id="3.80.10.10:FF:000094">
    <property type="entry name" value="protein C21orf2 isoform X1"/>
    <property type="match status" value="1"/>
</dbReference>
<dbReference type="InterPro" id="IPR032675">
    <property type="entry name" value="LRR_dom_sf"/>
</dbReference>
<dbReference type="GO" id="GO:0097733">
    <property type="term" value="C:photoreceptor cell cilium"/>
    <property type="evidence" value="ECO:0007669"/>
    <property type="project" value="UniProtKB-ARBA"/>
</dbReference>
<dbReference type="InterPro" id="IPR003603">
    <property type="entry name" value="U2A'_phosphoprotein32A_C"/>
</dbReference>
<dbReference type="SMART" id="SM00446">
    <property type="entry name" value="LRRcap"/>
    <property type="match status" value="1"/>
</dbReference>
<keyword evidence="1" id="KW-0433">Leucine-rich repeat</keyword>
<dbReference type="Gene3D" id="3.80.10.10">
    <property type="entry name" value="Ribonuclease Inhibitor"/>
    <property type="match status" value="1"/>
</dbReference>
<reference evidence="5 6" key="1">
    <citation type="journal article" date="2023" name="Arcadia Sci">
        <title>De novo assembly of a long-read Amblyomma americanum tick genome.</title>
        <authorList>
            <person name="Chou S."/>
            <person name="Poskanzer K.E."/>
            <person name="Rollins M."/>
            <person name="Thuy-Boun P.S."/>
        </authorList>
    </citation>
    <scope>NUCLEOTIDE SEQUENCE [LARGE SCALE GENOMIC DNA]</scope>
    <source>
        <strain evidence="5">F_SG_1</strain>
        <tissue evidence="5">Salivary glands</tissue>
    </source>
</reference>
<dbReference type="GO" id="GO:0036064">
    <property type="term" value="C:ciliary basal body"/>
    <property type="evidence" value="ECO:0007669"/>
    <property type="project" value="UniProtKB-ARBA"/>
</dbReference>
<feature type="domain" description="U2A'/phosphoprotein 32 family A C-terminal" evidence="4">
    <location>
        <begin position="103"/>
        <end position="121"/>
    </location>
</feature>
<name>A0AAQ4D6K9_AMBAM</name>
<dbReference type="SUPFAM" id="SSF52058">
    <property type="entry name" value="L domain-like"/>
    <property type="match status" value="1"/>
</dbReference>
<evidence type="ECO:0000259" key="4">
    <source>
        <dbReference type="SMART" id="SM00446"/>
    </source>
</evidence>
<dbReference type="Proteomes" id="UP001321473">
    <property type="component" value="Unassembled WGS sequence"/>
</dbReference>
<evidence type="ECO:0000313" key="5">
    <source>
        <dbReference type="EMBL" id="KAK8758099.1"/>
    </source>
</evidence>
<evidence type="ECO:0000256" key="1">
    <source>
        <dbReference type="ARBA" id="ARBA00022614"/>
    </source>
</evidence>
<dbReference type="GO" id="GO:0007010">
    <property type="term" value="P:cytoskeleton organization"/>
    <property type="evidence" value="ECO:0007669"/>
    <property type="project" value="TreeGrafter"/>
</dbReference>
<evidence type="ECO:0000256" key="3">
    <source>
        <dbReference type="SAM" id="MobiDB-lite"/>
    </source>
</evidence>
<sequence>MSVLTENCVLSRTRAQDLKSVRKLNCWGSELEDVSIVRKMSHVEVLSLSVNNISTLADFAHCKNLQELYIRKNNIQDLNEVLYLKDLPKLKNLWLADNPCAENENYRMTVLRHLPSLQKLDNQTVQSHEVERAQVQGAVLILPTLGATGATEEESPPAAPVGNHNNRQHPSSQPPSRHSPPQTHQNGSEDVHHKYSNASRPRDLEVDVPAIEASVPNRPAAFQSPAVNNTPCKEPPRLAEAACSPVLPNMPQDSHVSCQGMSPAEQHAFHARVQTLMDHSGRRLRKSAEITCDPVALFEGDDPVAARQSSAQLGDTRRFSSVEYLHTHSSLESDALMSPPPGDGNVRGCAAMYAEVHRSHKAEKGSPTRLLPKGGKNRNANILSAVLCLIKELDYASLEVVETAIHCRMEEMDGMVKSAPFEGRRKTDKIANSDSDCGSGSILDDFFEAVGNVLRVFS</sequence>
<evidence type="ECO:0000256" key="2">
    <source>
        <dbReference type="ARBA" id="ARBA00022737"/>
    </source>
</evidence>
<organism evidence="5 6">
    <name type="scientific">Amblyomma americanum</name>
    <name type="common">Lone star tick</name>
    <dbReference type="NCBI Taxonomy" id="6943"/>
    <lineage>
        <taxon>Eukaryota</taxon>
        <taxon>Metazoa</taxon>
        <taxon>Ecdysozoa</taxon>
        <taxon>Arthropoda</taxon>
        <taxon>Chelicerata</taxon>
        <taxon>Arachnida</taxon>
        <taxon>Acari</taxon>
        <taxon>Parasitiformes</taxon>
        <taxon>Ixodida</taxon>
        <taxon>Ixodoidea</taxon>
        <taxon>Ixodidae</taxon>
        <taxon>Amblyomminae</taxon>
        <taxon>Amblyomma</taxon>
    </lineage>
</organism>
<proteinExistence type="predicted"/>
<feature type="region of interest" description="Disordered" evidence="3">
    <location>
        <begin position="149"/>
        <end position="202"/>
    </location>
</feature>
<gene>
    <name evidence="5" type="ORF">V5799_004274</name>
</gene>
<protein>
    <recommendedName>
        <fullName evidence="4">U2A'/phosphoprotein 32 family A C-terminal domain-containing protein</fullName>
    </recommendedName>
</protein>
<keyword evidence="2" id="KW-0677">Repeat</keyword>
<dbReference type="AlphaFoldDB" id="A0AAQ4D6K9"/>
<comment type="caution">
    <text evidence="5">The sequence shown here is derived from an EMBL/GenBank/DDBJ whole genome shotgun (WGS) entry which is preliminary data.</text>
</comment>
<feature type="compositionally biased region" description="Low complexity" evidence="3">
    <location>
        <begin position="168"/>
        <end position="185"/>
    </location>
</feature>
<dbReference type="Pfam" id="PF14580">
    <property type="entry name" value="LRR_9"/>
    <property type="match status" value="1"/>
</dbReference>